<evidence type="ECO:0000313" key="5">
    <source>
        <dbReference type="Proteomes" id="UP000318616"/>
    </source>
</evidence>
<sequence length="378" mass="42250">MRSLLRQYPIKTQHDKMILQIEPWIDESEMEAVKRVINSTYLTEFQITAEFEAGVQQITGAKHVIATSNGTTALYCGLKALNIGHGDEVIVPDLTFVASSNAVIMAGATPVFCEVRPETLCIDTEAAAALVTERTKAIMPVHLYGQSADMMAVQEFAIAYNLKIIEDAAQAIGVKFKGEHVGFQGDVGAISFYGNKTITCGEGGVILTQNDDIALACRRLKNHGRDHRGTFVHEHIGFNFSITELQSAIGVAQLAKLPAIINKKKAIHDIYARELANIPEFQILTVDERCTPVYWFTSFYAENRAELETYLASEGIQTRRFFCPLHQQPCYREMVDRTQTYPISENAYEKGISLPSAYSLTQSDQEFTISKIRQFYQK</sequence>
<dbReference type="InterPro" id="IPR015424">
    <property type="entry name" value="PyrdxlP-dep_Trfase"/>
</dbReference>
<comment type="caution">
    <text evidence="4">The sequence shown here is derived from an EMBL/GenBank/DDBJ whole genome shotgun (WGS) entry which is preliminary data.</text>
</comment>
<dbReference type="GO" id="GO:0000271">
    <property type="term" value="P:polysaccharide biosynthetic process"/>
    <property type="evidence" value="ECO:0007669"/>
    <property type="project" value="TreeGrafter"/>
</dbReference>
<keyword evidence="4" id="KW-0032">Aminotransferase</keyword>
<evidence type="ECO:0000256" key="2">
    <source>
        <dbReference type="PIRSR" id="PIRSR000390-2"/>
    </source>
</evidence>
<dbReference type="InterPro" id="IPR015422">
    <property type="entry name" value="PyrdxlP-dep_Trfase_small"/>
</dbReference>
<dbReference type="Pfam" id="PF01041">
    <property type="entry name" value="DegT_DnrJ_EryC1"/>
    <property type="match status" value="1"/>
</dbReference>
<gene>
    <name evidence="4" type="ORF">EWV88_20720</name>
</gene>
<feature type="active site" description="Proton acceptor" evidence="1">
    <location>
        <position position="196"/>
    </location>
</feature>
<accession>A0A552LE61</accession>
<protein>
    <submittedName>
        <fullName evidence="4">DegT/DnrJ/EryC1/StrS family aminotransferase</fullName>
    </submittedName>
</protein>
<keyword evidence="4" id="KW-0808">Transferase</keyword>
<evidence type="ECO:0000313" key="4">
    <source>
        <dbReference type="EMBL" id="TRV18490.1"/>
    </source>
</evidence>
<dbReference type="GO" id="GO:0030170">
    <property type="term" value="F:pyridoxal phosphate binding"/>
    <property type="evidence" value="ECO:0007669"/>
    <property type="project" value="TreeGrafter"/>
</dbReference>
<dbReference type="PANTHER" id="PTHR30244">
    <property type="entry name" value="TRANSAMINASE"/>
    <property type="match status" value="1"/>
</dbReference>
<dbReference type="Gene3D" id="3.90.1150.10">
    <property type="entry name" value="Aspartate Aminotransferase, domain 1"/>
    <property type="match status" value="1"/>
</dbReference>
<name>A0A552LE61_9CHRO</name>
<feature type="modified residue" description="N6-(pyridoxal phosphate)lysine" evidence="2">
    <location>
        <position position="196"/>
    </location>
</feature>
<dbReference type="PIRSF" id="PIRSF000390">
    <property type="entry name" value="PLP_StrS"/>
    <property type="match status" value="1"/>
</dbReference>
<dbReference type="PANTHER" id="PTHR30244:SF34">
    <property type="entry name" value="DTDP-4-AMINO-4,6-DIDEOXYGALACTOSE TRANSAMINASE"/>
    <property type="match status" value="1"/>
</dbReference>
<keyword evidence="2 3" id="KW-0663">Pyridoxal phosphate</keyword>
<dbReference type="Proteomes" id="UP000318616">
    <property type="component" value="Unassembled WGS sequence"/>
</dbReference>
<dbReference type="AlphaFoldDB" id="A0A552LE61"/>
<dbReference type="GO" id="GO:0008483">
    <property type="term" value="F:transaminase activity"/>
    <property type="evidence" value="ECO:0007669"/>
    <property type="project" value="UniProtKB-KW"/>
</dbReference>
<evidence type="ECO:0000256" key="3">
    <source>
        <dbReference type="RuleBase" id="RU004508"/>
    </source>
</evidence>
<reference evidence="4 5" key="1">
    <citation type="submission" date="2019-01" db="EMBL/GenBank/DDBJ databases">
        <title>Coherence of Microcystis species and biogeography revealed through population genomics.</title>
        <authorList>
            <person name="Perez-Carrascal O.M."/>
            <person name="Terrat Y."/>
            <person name="Giani A."/>
            <person name="Fortin N."/>
            <person name="Tromas N."/>
            <person name="Shapiro B.J."/>
        </authorList>
    </citation>
    <scope>NUCLEOTIDE SEQUENCE [LARGE SCALE GENOMIC DNA]</scope>
    <source>
        <strain evidence="4">Mw_MB_S_20031200_S109D</strain>
    </source>
</reference>
<dbReference type="SUPFAM" id="SSF53383">
    <property type="entry name" value="PLP-dependent transferases"/>
    <property type="match status" value="1"/>
</dbReference>
<comment type="similarity">
    <text evidence="3">Belongs to the DegT/DnrJ/EryC1 family.</text>
</comment>
<dbReference type="EMBL" id="SFAP01000258">
    <property type="protein sequence ID" value="TRV18490.1"/>
    <property type="molecule type" value="Genomic_DNA"/>
</dbReference>
<dbReference type="InterPro" id="IPR015421">
    <property type="entry name" value="PyrdxlP-dep_Trfase_major"/>
</dbReference>
<dbReference type="CDD" id="cd00616">
    <property type="entry name" value="AHBA_syn"/>
    <property type="match status" value="1"/>
</dbReference>
<organism evidence="4 5">
    <name type="scientific">Microcystis wesenbergii Mw_MB_S_20031200_S109D</name>
    <dbReference type="NCBI Taxonomy" id="2486241"/>
    <lineage>
        <taxon>Bacteria</taxon>
        <taxon>Bacillati</taxon>
        <taxon>Cyanobacteriota</taxon>
        <taxon>Cyanophyceae</taxon>
        <taxon>Oscillatoriophycideae</taxon>
        <taxon>Chroococcales</taxon>
        <taxon>Microcystaceae</taxon>
        <taxon>Microcystis</taxon>
    </lineage>
</organism>
<dbReference type="Gene3D" id="3.40.640.10">
    <property type="entry name" value="Type I PLP-dependent aspartate aminotransferase-like (Major domain)"/>
    <property type="match status" value="1"/>
</dbReference>
<evidence type="ECO:0000256" key="1">
    <source>
        <dbReference type="PIRSR" id="PIRSR000390-1"/>
    </source>
</evidence>
<proteinExistence type="inferred from homology"/>
<dbReference type="InterPro" id="IPR000653">
    <property type="entry name" value="DegT/StrS_aminotransferase"/>
</dbReference>